<dbReference type="AlphaFoldDB" id="A0A369TAZ8"/>
<protein>
    <submittedName>
        <fullName evidence="9">tRNA glutamyl-Q(34) synthetase GluQRS</fullName>
    </submittedName>
</protein>
<evidence type="ECO:0000256" key="3">
    <source>
        <dbReference type="ARBA" id="ARBA00022741"/>
    </source>
</evidence>
<evidence type="ECO:0000256" key="6">
    <source>
        <dbReference type="ARBA" id="ARBA00023146"/>
    </source>
</evidence>
<evidence type="ECO:0000256" key="2">
    <source>
        <dbReference type="ARBA" id="ARBA00022723"/>
    </source>
</evidence>
<dbReference type="GO" id="GO:0005524">
    <property type="term" value="F:ATP binding"/>
    <property type="evidence" value="ECO:0007669"/>
    <property type="project" value="UniProtKB-KW"/>
</dbReference>
<dbReference type="PANTHER" id="PTHR43311:SF1">
    <property type="entry name" value="GLUTAMYL-Q TRNA(ASP) SYNTHETASE"/>
    <property type="match status" value="1"/>
</dbReference>
<dbReference type="PRINTS" id="PR00987">
    <property type="entry name" value="TRNASYNTHGLU"/>
</dbReference>
<name>A0A369TAZ8_9PROT</name>
<dbReference type="InterPro" id="IPR020058">
    <property type="entry name" value="Glu/Gln-tRNA-synth_Ib_cat-dom"/>
</dbReference>
<dbReference type="Pfam" id="PF00749">
    <property type="entry name" value="tRNA-synt_1c"/>
    <property type="match status" value="1"/>
</dbReference>
<comment type="similarity">
    <text evidence="7">Belongs to the class-I aminoacyl-tRNA synthetase family.</text>
</comment>
<evidence type="ECO:0000256" key="4">
    <source>
        <dbReference type="ARBA" id="ARBA00022833"/>
    </source>
</evidence>
<dbReference type="InterPro" id="IPR001412">
    <property type="entry name" value="aa-tRNA-synth_I_CS"/>
</dbReference>
<keyword evidence="7" id="KW-0648">Protein biosynthesis</keyword>
<evidence type="ECO:0000256" key="1">
    <source>
        <dbReference type="ARBA" id="ARBA00022598"/>
    </source>
</evidence>
<evidence type="ECO:0000313" key="9">
    <source>
        <dbReference type="EMBL" id="RDD62448.1"/>
    </source>
</evidence>
<dbReference type="InterPro" id="IPR000924">
    <property type="entry name" value="Glu/Gln-tRNA-synth"/>
</dbReference>
<dbReference type="EMBL" id="QPMH01000005">
    <property type="protein sequence ID" value="RDD62448.1"/>
    <property type="molecule type" value="Genomic_DNA"/>
</dbReference>
<dbReference type="Gene3D" id="3.40.50.620">
    <property type="entry name" value="HUPs"/>
    <property type="match status" value="1"/>
</dbReference>
<dbReference type="SUPFAM" id="SSF52374">
    <property type="entry name" value="Nucleotidylyl transferase"/>
    <property type="match status" value="1"/>
</dbReference>
<proteinExistence type="inferred from homology"/>
<feature type="domain" description="Glutamyl/glutaminyl-tRNA synthetase class Ib catalytic" evidence="8">
    <location>
        <begin position="3"/>
        <end position="275"/>
    </location>
</feature>
<keyword evidence="6 7" id="KW-0030">Aminoacyl-tRNA synthetase</keyword>
<evidence type="ECO:0000256" key="5">
    <source>
        <dbReference type="ARBA" id="ARBA00022840"/>
    </source>
</evidence>
<dbReference type="InterPro" id="IPR049940">
    <property type="entry name" value="GluQ/Sye"/>
</dbReference>
<dbReference type="RefSeq" id="WP_114581544.1">
    <property type="nucleotide sequence ID" value="NZ_QPMH01000005.1"/>
</dbReference>
<dbReference type="Proteomes" id="UP000253941">
    <property type="component" value="Unassembled WGS sequence"/>
</dbReference>
<evidence type="ECO:0000313" key="10">
    <source>
        <dbReference type="Proteomes" id="UP000253941"/>
    </source>
</evidence>
<reference evidence="9 10" key="1">
    <citation type="submission" date="2018-07" db="EMBL/GenBank/DDBJ databases">
        <title>Venubactetium sediminum gen. nov., sp. nov., isolated from a marine solar saltern.</title>
        <authorList>
            <person name="Wang S."/>
        </authorList>
    </citation>
    <scope>NUCLEOTIDE SEQUENCE [LARGE SCALE GENOMIC DNA]</scope>
    <source>
        <strain evidence="9 10">WD2A32</strain>
    </source>
</reference>
<dbReference type="NCBIfam" id="NF004315">
    <property type="entry name" value="PRK05710.1-4"/>
    <property type="match status" value="1"/>
</dbReference>
<comment type="caution">
    <text evidence="9">The sequence shown here is derived from an EMBL/GenBank/DDBJ whole genome shotgun (WGS) entry which is preliminary data.</text>
</comment>
<dbReference type="GO" id="GO:0006424">
    <property type="term" value="P:glutamyl-tRNA aminoacylation"/>
    <property type="evidence" value="ECO:0007669"/>
    <property type="project" value="TreeGrafter"/>
</dbReference>
<evidence type="ECO:0000256" key="7">
    <source>
        <dbReference type="RuleBase" id="RU363037"/>
    </source>
</evidence>
<keyword evidence="4" id="KW-0862">Zinc</keyword>
<dbReference type="GO" id="GO:0005829">
    <property type="term" value="C:cytosol"/>
    <property type="evidence" value="ECO:0007669"/>
    <property type="project" value="TreeGrafter"/>
</dbReference>
<keyword evidence="1 7" id="KW-0436">Ligase</keyword>
<gene>
    <name evidence="9" type="ORF">DRB17_07295</name>
</gene>
<sequence length="285" mass="31728">MPVVTRFAPSPTGDLHLGHAYSAFVAWNTARQAGGRFLVRMEDIDTSRCREEFVERNLDDLHWLGLDWDGPVVRQSQRMDLYADALARLGAMETVYPCFCTRKDIRREIEAAGRAPHLVTADGSALYPGTCRELLPARRAERLEAGEAHAIRLDSARAARLSGDIAWTDRRKGRQPADPGRLGDVVVARKDIATSYHLAVVVDDAAQGITEVTRGEDLFEVTHLHRMLQALLGLPEPIWHHHPLCRDEQGERLAKRKDGTTIRSLREQGYSAVEVLALARASAGK</sequence>
<keyword evidence="2" id="KW-0479">Metal-binding</keyword>
<dbReference type="PANTHER" id="PTHR43311">
    <property type="entry name" value="GLUTAMATE--TRNA LIGASE"/>
    <property type="match status" value="1"/>
</dbReference>
<dbReference type="PROSITE" id="PS00178">
    <property type="entry name" value="AA_TRNA_LIGASE_I"/>
    <property type="match status" value="1"/>
</dbReference>
<keyword evidence="3 7" id="KW-0547">Nucleotide-binding</keyword>
<evidence type="ECO:0000259" key="8">
    <source>
        <dbReference type="Pfam" id="PF00749"/>
    </source>
</evidence>
<keyword evidence="5 7" id="KW-0067">ATP-binding</keyword>
<dbReference type="GO" id="GO:0004818">
    <property type="term" value="F:glutamate-tRNA ligase activity"/>
    <property type="evidence" value="ECO:0007669"/>
    <property type="project" value="TreeGrafter"/>
</dbReference>
<dbReference type="InterPro" id="IPR014729">
    <property type="entry name" value="Rossmann-like_a/b/a_fold"/>
</dbReference>
<organism evidence="9 10">
    <name type="scientific">Ferruginivarius sediminum</name>
    <dbReference type="NCBI Taxonomy" id="2661937"/>
    <lineage>
        <taxon>Bacteria</taxon>
        <taxon>Pseudomonadati</taxon>
        <taxon>Pseudomonadota</taxon>
        <taxon>Alphaproteobacteria</taxon>
        <taxon>Rhodospirillales</taxon>
        <taxon>Rhodospirillaceae</taxon>
        <taxon>Ferruginivarius</taxon>
    </lineage>
</organism>
<accession>A0A369TAZ8</accession>
<keyword evidence="10" id="KW-1185">Reference proteome</keyword>